<feature type="transmembrane region" description="Helical" evidence="8">
    <location>
        <begin position="473"/>
        <end position="493"/>
    </location>
</feature>
<feature type="transmembrane region" description="Helical" evidence="8">
    <location>
        <begin position="350"/>
        <end position="373"/>
    </location>
</feature>
<evidence type="ECO:0000256" key="8">
    <source>
        <dbReference type="SAM" id="Phobius"/>
    </source>
</evidence>
<dbReference type="PANTHER" id="PTHR30047:SF7">
    <property type="entry name" value="HIGH-AFFINITY CHOLINE TRANSPORT PROTEIN"/>
    <property type="match status" value="1"/>
</dbReference>
<keyword evidence="4" id="KW-1003">Cell membrane</keyword>
<dbReference type="OrthoDB" id="9775735at2"/>
<dbReference type="PROSITE" id="PS01303">
    <property type="entry name" value="BCCT"/>
    <property type="match status" value="1"/>
</dbReference>
<feature type="transmembrane region" description="Helical" evidence="8">
    <location>
        <begin position="263"/>
        <end position="287"/>
    </location>
</feature>
<comment type="similarity">
    <text evidence="2">Belongs to the BCCT transporter (TC 2.A.15) family.</text>
</comment>
<evidence type="ECO:0000256" key="4">
    <source>
        <dbReference type="ARBA" id="ARBA00022475"/>
    </source>
</evidence>
<evidence type="ECO:0000313" key="10">
    <source>
        <dbReference type="Proteomes" id="UP000003806"/>
    </source>
</evidence>
<feature type="transmembrane region" description="Helical" evidence="8">
    <location>
        <begin position="406"/>
        <end position="426"/>
    </location>
</feature>
<evidence type="ECO:0000256" key="7">
    <source>
        <dbReference type="ARBA" id="ARBA00023136"/>
    </source>
</evidence>
<evidence type="ECO:0000256" key="5">
    <source>
        <dbReference type="ARBA" id="ARBA00022692"/>
    </source>
</evidence>
<dbReference type="GO" id="GO:0005886">
    <property type="term" value="C:plasma membrane"/>
    <property type="evidence" value="ECO:0007669"/>
    <property type="project" value="UniProtKB-SubCell"/>
</dbReference>
<accession>H0UME9</accession>
<feature type="transmembrane region" description="Helical" evidence="8">
    <location>
        <begin position="145"/>
        <end position="163"/>
    </location>
</feature>
<sequence>MTEQRSSRRDNTVYYVSVGLTLAVVAWGLLVPQHFGRFASGLFNSLTDGFGWGYLLCMNAFVAFCIYVGMSKWGSVRLGPADSRPEFSTLSWFAMLFSAGMGVGLVFYGAAEPLTYLMNPPFGAAPGSAEAARQAMQTAFFHWGLHPWAGYAVIAMPLGYLQFRYNTPGLISSIFIPLVGEKAVRGAFGKIVDILAIFATLAGITTSLGLGTLQLNSGMAGLWGLSKSTFVQIFIIAVLGLFYTGSAALGIDKGIKRVADFNLACCAFLMIVLLVLGPTITILNTLVTGVGDYLSHLISQSFDINSYDGKYMTHLKNWTLYYWAWWIAWAPFVGSFIARISRGRTLRQFVGGVLVIPALGSFTWFAIFGGAALHLQIVQGIDIAGETLKDISVGAFALFRYYPMGMVLSCVMLVLITTFFVTSANSGTYVLSMYSTHGGLTPPKSRMVVWGAAMAVLAIVLLMTGGLQNLQTVSLTAAPPFAVIMVFACISLMKKLSADQKAGKL</sequence>
<dbReference type="NCBIfam" id="TIGR00842">
    <property type="entry name" value="bcct"/>
    <property type="match status" value="1"/>
</dbReference>
<dbReference type="EMBL" id="CM001376">
    <property type="protein sequence ID" value="EHM12622.1"/>
    <property type="molecule type" value="Genomic_DNA"/>
</dbReference>
<dbReference type="RefSeq" id="WP_008522420.1">
    <property type="nucleotide sequence ID" value="NZ_CM001376.1"/>
</dbReference>
<evidence type="ECO:0000256" key="2">
    <source>
        <dbReference type="ARBA" id="ARBA00005658"/>
    </source>
</evidence>
<feature type="transmembrane region" description="Helical" evidence="8">
    <location>
        <begin position="12"/>
        <end position="30"/>
    </location>
</feature>
<dbReference type="Pfam" id="PF02028">
    <property type="entry name" value="BCCT"/>
    <property type="match status" value="1"/>
</dbReference>
<keyword evidence="5 8" id="KW-0812">Transmembrane</keyword>
<evidence type="ECO:0000256" key="3">
    <source>
        <dbReference type="ARBA" id="ARBA00022448"/>
    </source>
</evidence>
<dbReference type="Proteomes" id="UP000003806">
    <property type="component" value="Chromosome"/>
</dbReference>
<feature type="transmembrane region" description="Helical" evidence="8">
    <location>
        <begin position="191"/>
        <end position="210"/>
    </location>
</feature>
<evidence type="ECO:0000256" key="6">
    <source>
        <dbReference type="ARBA" id="ARBA00022989"/>
    </source>
</evidence>
<dbReference type="STRING" id="885272.JonanDRAFT_0196"/>
<keyword evidence="6 8" id="KW-1133">Transmembrane helix</keyword>
<evidence type="ECO:0000256" key="1">
    <source>
        <dbReference type="ARBA" id="ARBA00004651"/>
    </source>
</evidence>
<feature type="transmembrane region" description="Helical" evidence="8">
    <location>
        <begin position="447"/>
        <end position="467"/>
    </location>
</feature>
<reference evidence="9 10" key="1">
    <citation type="submission" date="2011-11" db="EMBL/GenBank/DDBJ databases">
        <title>The Noncontiguous Finished genome of Jonquetella anthropi DSM 22815.</title>
        <authorList>
            <consortium name="US DOE Joint Genome Institute (JGI-PGF)"/>
            <person name="Lucas S."/>
            <person name="Copeland A."/>
            <person name="Lapidus A."/>
            <person name="Glavina del Rio T."/>
            <person name="Dalin E."/>
            <person name="Tice H."/>
            <person name="Bruce D."/>
            <person name="Goodwin L."/>
            <person name="Pitluck S."/>
            <person name="Peters L."/>
            <person name="Mikhailova N."/>
            <person name="Held B."/>
            <person name="Kyrpides N."/>
            <person name="Mavromatis K."/>
            <person name="Ivanova N."/>
            <person name="Markowitz V."/>
            <person name="Cheng J.-F."/>
            <person name="Hugenholtz P."/>
            <person name="Woyke T."/>
            <person name="Wu D."/>
            <person name="Gronow S."/>
            <person name="Wellnitz S."/>
            <person name="Brambilla E."/>
            <person name="Klenk H.-P."/>
            <person name="Eisen J.A."/>
        </authorList>
    </citation>
    <scope>NUCLEOTIDE SEQUENCE [LARGE SCALE GENOMIC DNA]</scope>
    <source>
        <strain evidence="9 10">DSM 22815</strain>
    </source>
</reference>
<keyword evidence="7 8" id="KW-0472">Membrane</keyword>
<feature type="transmembrane region" description="Helical" evidence="8">
    <location>
        <begin position="90"/>
        <end position="111"/>
    </location>
</feature>
<name>H0UME9_9BACT</name>
<dbReference type="HOGENOM" id="CLU_010118_5_0_0"/>
<organism evidence="9 10">
    <name type="scientific">Jonquetella anthropi DSM 22815</name>
    <dbReference type="NCBI Taxonomy" id="885272"/>
    <lineage>
        <taxon>Bacteria</taxon>
        <taxon>Thermotogati</taxon>
        <taxon>Synergistota</taxon>
        <taxon>Synergistia</taxon>
        <taxon>Synergistales</taxon>
        <taxon>Dethiosulfovibrionaceae</taxon>
        <taxon>Jonquetella</taxon>
    </lineage>
</organism>
<gene>
    <name evidence="9" type="ORF">JonanDRAFT_0196</name>
</gene>
<keyword evidence="3" id="KW-0813">Transport</keyword>
<dbReference type="InterPro" id="IPR000060">
    <property type="entry name" value="BCCT_transptr"/>
</dbReference>
<comment type="subcellular location">
    <subcellularLocation>
        <location evidence="1">Cell membrane</location>
        <topology evidence="1">Multi-pass membrane protein</topology>
    </subcellularLocation>
</comment>
<feature type="transmembrane region" description="Helical" evidence="8">
    <location>
        <begin position="320"/>
        <end position="338"/>
    </location>
</feature>
<keyword evidence="10" id="KW-1185">Reference proteome</keyword>
<evidence type="ECO:0000313" key="9">
    <source>
        <dbReference type="EMBL" id="EHM12622.1"/>
    </source>
</evidence>
<dbReference type="GO" id="GO:0022857">
    <property type="term" value="F:transmembrane transporter activity"/>
    <property type="evidence" value="ECO:0007669"/>
    <property type="project" value="InterPro"/>
</dbReference>
<feature type="transmembrane region" description="Helical" evidence="8">
    <location>
        <begin position="50"/>
        <end position="69"/>
    </location>
</feature>
<protein>
    <submittedName>
        <fullName evidence="9">Choline/carnitine/betaine transport</fullName>
    </submittedName>
</protein>
<dbReference type="InterPro" id="IPR018093">
    <property type="entry name" value="BCCT_CS"/>
</dbReference>
<dbReference type="PANTHER" id="PTHR30047">
    <property type="entry name" value="HIGH-AFFINITY CHOLINE TRANSPORT PROTEIN-RELATED"/>
    <property type="match status" value="1"/>
</dbReference>
<feature type="transmembrane region" description="Helical" evidence="8">
    <location>
        <begin position="230"/>
        <end position="251"/>
    </location>
</feature>
<proteinExistence type="inferred from homology"/>
<dbReference type="AlphaFoldDB" id="H0UME9"/>
<dbReference type="eggNOG" id="COG1292">
    <property type="taxonomic scope" value="Bacteria"/>
</dbReference>